<dbReference type="InterPro" id="IPR036942">
    <property type="entry name" value="Beta-barrel_TonB_sf"/>
</dbReference>
<evidence type="ECO:0000256" key="9">
    <source>
        <dbReference type="ARBA" id="ARBA00023237"/>
    </source>
</evidence>
<organism evidence="15 16">
    <name type="scientific">Shewanella electrica</name>
    <dbReference type="NCBI Taxonomy" id="515560"/>
    <lineage>
        <taxon>Bacteria</taxon>
        <taxon>Pseudomonadati</taxon>
        <taxon>Pseudomonadota</taxon>
        <taxon>Gammaproteobacteria</taxon>
        <taxon>Alteromonadales</taxon>
        <taxon>Shewanellaceae</taxon>
        <taxon>Shewanella</taxon>
    </lineage>
</organism>
<evidence type="ECO:0000256" key="8">
    <source>
        <dbReference type="ARBA" id="ARBA00023170"/>
    </source>
</evidence>
<dbReference type="InterPro" id="IPR039426">
    <property type="entry name" value="TonB-dep_rcpt-like"/>
</dbReference>
<dbReference type="Pfam" id="PF00593">
    <property type="entry name" value="TonB_dep_Rec_b-barrel"/>
    <property type="match status" value="1"/>
</dbReference>
<dbReference type="NCBIfam" id="TIGR01783">
    <property type="entry name" value="TonB-siderophor"/>
    <property type="match status" value="1"/>
</dbReference>
<dbReference type="SUPFAM" id="SSF56935">
    <property type="entry name" value="Porins"/>
    <property type="match status" value="1"/>
</dbReference>
<dbReference type="InterPro" id="IPR037066">
    <property type="entry name" value="Plug_dom_sf"/>
</dbReference>
<evidence type="ECO:0000256" key="11">
    <source>
        <dbReference type="RuleBase" id="RU003357"/>
    </source>
</evidence>
<keyword evidence="8 15" id="KW-0675">Receptor</keyword>
<protein>
    <submittedName>
        <fullName evidence="15">TonB-dependent siderophore receptor</fullName>
    </submittedName>
</protein>
<dbReference type="InterPro" id="IPR000531">
    <property type="entry name" value="Beta-barrel_TonB"/>
</dbReference>
<keyword evidence="4 10" id="KW-1134">Transmembrane beta strand</keyword>
<keyword evidence="16" id="KW-1185">Reference proteome</keyword>
<keyword evidence="12" id="KW-0732">Signal</keyword>
<feature type="domain" description="TonB-dependent receptor-like beta-barrel" evidence="13">
    <location>
        <begin position="229"/>
        <end position="677"/>
    </location>
</feature>
<evidence type="ECO:0000256" key="4">
    <source>
        <dbReference type="ARBA" id="ARBA00022452"/>
    </source>
</evidence>
<dbReference type="Gene3D" id="2.40.170.20">
    <property type="entry name" value="TonB-dependent receptor, beta-barrel domain"/>
    <property type="match status" value="1"/>
</dbReference>
<comment type="subcellular location">
    <subcellularLocation>
        <location evidence="1 10">Cell outer membrane</location>
        <topology evidence="1 10">Multi-pass membrane protein</topology>
    </subcellularLocation>
</comment>
<dbReference type="Proteomes" id="UP001201549">
    <property type="component" value="Unassembled WGS sequence"/>
</dbReference>
<name>A0ABT2FHL3_9GAMM</name>
<keyword evidence="7 10" id="KW-0472">Membrane</keyword>
<sequence length="708" mass="78374">MNILTTAQRHAPLRLSLLTLALISAAAHADDAPRDDIEHIAISAQRLPFRGDAPLNSLPQAVNVVEASQLASQGISTFQDSIDLSSGISRQNSLGGMWDSFAIRGFSGDENLPGGYLINGYSAGRGYSGRRDTVNIQSIEVLKGPGSALYGRSEPGGTINIITKKPQYEPEGYLQLSLGSYDHYRAEADYTNAINQQAAFRVTGAYEDNGSFRDTVTSKKWFFSPSLNYQLSERTTLNYELELLQQKIPFDRGVAVQNNDFSAVDIHTFYGEPSDGPMQIDAQGHQLSLNHELANDWLLIAGVGYRDSRLKGYSTEADLSGSRQLLNQDGHTLSRQRRYRDYQAEDLSARVELSGSATWLVTHHLLMGIDGYRYQLDSEQQHWRVTAGDDSYSVEWHHPEYGQIAPLLTLTQNDHEQQRAYGIYLQDQLDLSEHWKALLGVRFDHFSQTIDNHMLLTGSRQHQDQLNPRAGLVYQASDDISWYVSYAEGFRPNTGRDINNQAFDPESSKSIEAGVKFALFEGSLSGTLALFSAEKSNILAADPLNAGYTAALGEAKSQGLELDANLWLSDSTQLAVAYAYTDAQTKNAVTNADWGIDIPAGSPLVNIPKHKLNLTLTQELPLLSDSASVGVNAMYVAERLGDTVTPSYQLPSYTLVRVFANQPLGRHWQLHLSIDNLLNKTYFASSYSPLWTQPGEPRSAALSIKYQF</sequence>
<keyword evidence="5 10" id="KW-0812">Transmembrane</keyword>
<evidence type="ECO:0000256" key="2">
    <source>
        <dbReference type="ARBA" id="ARBA00009810"/>
    </source>
</evidence>
<evidence type="ECO:0000256" key="7">
    <source>
        <dbReference type="ARBA" id="ARBA00023136"/>
    </source>
</evidence>
<evidence type="ECO:0000259" key="14">
    <source>
        <dbReference type="Pfam" id="PF07715"/>
    </source>
</evidence>
<dbReference type="Pfam" id="PF07715">
    <property type="entry name" value="Plug"/>
    <property type="match status" value="1"/>
</dbReference>
<feature type="chain" id="PRO_5045484772" evidence="12">
    <location>
        <begin position="30"/>
        <end position="708"/>
    </location>
</feature>
<dbReference type="InterPro" id="IPR012910">
    <property type="entry name" value="Plug_dom"/>
</dbReference>
<evidence type="ECO:0000313" key="15">
    <source>
        <dbReference type="EMBL" id="MCS4555120.1"/>
    </source>
</evidence>
<evidence type="ECO:0000256" key="10">
    <source>
        <dbReference type="PROSITE-ProRule" id="PRU01360"/>
    </source>
</evidence>
<evidence type="ECO:0000259" key="13">
    <source>
        <dbReference type="Pfam" id="PF00593"/>
    </source>
</evidence>
<reference evidence="16" key="1">
    <citation type="submission" date="2023-07" db="EMBL/GenBank/DDBJ databases">
        <title>Shewanella mangrovi sp. nov., an acetaldehyde- degrading bacterium isolated from mangrove sediment.</title>
        <authorList>
            <person name="Liu Y."/>
        </authorList>
    </citation>
    <scope>NUCLEOTIDE SEQUENCE [LARGE SCALE GENOMIC DNA]</scope>
    <source>
        <strain evidence="16">C32</strain>
    </source>
</reference>
<comment type="similarity">
    <text evidence="2 10 11">Belongs to the TonB-dependent receptor family.</text>
</comment>
<keyword evidence="9 10" id="KW-0998">Cell outer membrane</keyword>
<keyword evidence="3 10" id="KW-0813">Transport</keyword>
<feature type="signal peptide" evidence="12">
    <location>
        <begin position="1"/>
        <end position="29"/>
    </location>
</feature>
<accession>A0ABT2FHL3</accession>
<dbReference type="RefSeq" id="WP_238894522.1">
    <property type="nucleotide sequence ID" value="NZ_JAKOGG010000001.1"/>
</dbReference>
<evidence type="ECO:0000256" key="1">
    <source>
        <dbReference type="ARBA" id="ARBA00004571"/>
    </source>
</evidence>
<dbReference type="PROSITE" id="PS52016">
    <property type="entry name" value="TONB_DEPENDENT_REC_3"/>
    <property type="match status" value="1"/>
</dbReference>
<evidence type="ECO:0000256" key="12">
    <source>
        <dbReference type="SAM" id="SignalP"/>
    </source>
</evidence>
<comment type="caution">
    <text evidence="15">The sequence shown here is derived from an EMBL/GenBank/DDBJ whole genome shotgun (WGS) entry which is preliminary data.</text>
</comment>
<dbReference type="EMBL" id="JAKOGG010000001">
    <property type="protein sequence ID" value="MCS4555120.1"/>
    <property type="molecule type" value="Genomic_DNA"/>
</dbReference>
<dbReference type="PANTHER" id="PTHR32552:SF90">
    <property type="entry name" value="METAL-PSEUDOPALINE RECEPTOR CNTO"/>
    <property type="match status" value="1"/>
</dbReference>
<feature type="domain" description="TonB-dependent receptor plug" evidence="14">
    <location>
        <begin position="55"/>
        <end position="158"/>
    </location>
</feature>
<gene>
    <name evidence="15" type="ORF">L9G74_01585</name>
</gene>
<evidence type="ECO:0000256" key="3">
    <source>
        <dbReference type="ARBA" id="ARBA00022448"/>
    </source>
</evidence>
<dbReference type="PANTHER" id="PTHR32552">
    <property type="entry name" value="FERRICHROME IRON RECEPTOR-RELATED"/>
    <property type="match status" value="1"/>
</dbReference>
<evidence type="ECO:0000256" key="6">
    <source>
        <dbReference type="ARBA" id="ARBA00023077"/>
    </source>
</evidence>
<dbReference type="InterPro" id="IPR010105">
    <property type="entry name" value="TonB_sidphr_rcpt"/>
</dbReference>
<evidence type="ECO:0000256" key="5">
    <source>
        <dbReference type="ARBA" id="ARBA00022692"/>
    </source>
</evidence>
<keyword evidence="6 11" id="KW-0798">TonB box</keyword>
<proteinExistence type="inferred from homology"/>
<evidence type="ECO:0000313" key="16">
    <source>
        <dbReference type="Proteomes" id="UP001201549"/>
    </source>
</evidence>
<dbReference type="Gene3D" id="2.170.130.10">
    <property type="entry name" value="TonB-dependent receptor, plug domain"/>
    <property type="match status" value="1"/>
</dbReference>
<dbReference type="CDD" id="cd01347">
    <property type="entry name" value="ligand_gated_channel"/>
    <property type="match status" value="1"/>
</dbReference>